<feature type="transmembrane region" description="Helical" evidence="7">
    <location>
        <begin position="114"/>
        <end position="139"/>
    </location>
</feature>
<feature type="transmembrane region" description="Helical" evidence="7">
    <location>
        <begin position="178"/>
        <end position="197"/>
    </location>
</feature>
<evidence type="ECO:0000313" key="9">
    <source>
        <dbReference type="EMBL" id="MBC9226709.1"/>
    </source>
</evidence>
<protein>
    <submittedName>
        <fullName evidence="9">ABC transporter permease</fullName>
    </submittedName>
</protein>
<dbReference type="Pfam" id="PF12911">
    <property type="entry name" value="OppC_N"/>
    <property type="match status" value="1"/>
</dbReference>
<keyword evidence="3" id="KW-1003">Cell membrane</keyword>
<evidence type="ECO:0000256" key="5">
    <source>
        <dbReference type="ARBA" id="ARBA00022989"/>
    </source>
</evidence>
<dbReference type="PROSITE" id="PS50928">
    <property type="entry name" value="ABC_TM1"/>
    <property type="match status" value="1"/>
</dbReference>
<keyword evidence="5 7" id="KW-1133">Transmembrane helix</keyword>
<dbReference type="InterPro" id="IPR025966">
    <property type="entry name" value="OppC_N"/>
</dbReference>
<feature type="domain" description="ABC transmembrane type-1" evidence="8">
    <location>
        <begin position="110"/>
        <end position="310"/>
    </location>
</feature>
<dbReference type="SUPFAM" id="SSF161098">
    <property type="entry name" value="MetI-like"/>
    <property type="match status" value="1"/>
</dbReference>
<comment type="subcellular location">
    <subcellularLocation>
        <location evidence="1 7">Cell membrane</location>
        <topology evidence="1 7">Multi-pass membrane protein</topology>
    </subcellularLocation>
</comment>
<feature type="transmembrane region" description="Helical" evidence="7">
    <location>
        <begin position="145"/>
        <end position="166"/>
    </location>
</feature>
<feature type="transmembrane region" description="Helical" evidence="7">
    <location>
        <begin position="240"/>
        <end position="270"/>
    </location>
</feature>
<evidence type="ECO:0000256" key="4">
    <source>
        <dbReference type="ARBA" id="ARBA00022692"/>
    </source>
</evidence>
<dbReference type="Proteomes" id="UP000620591">
    <property type="component" value="Unassembled WGS sequence"/>
</dbReference>
<proteinExistence type="inferred from homology"/>
<dbReference type="GO" id="GO:0005886">
    <property type="term" value="C:plasma membrane"/>
    <property type="evidence" value="ECO:0007669"/>
    <property type="project" value="UniProtKB-SubCell"/>
</dbReference>
<evidence type="ECO:0000259" key="8">
    <source>
        <dbReference type="PROSITE" id="PS50928"/>
    </source>
</evidence>
<feature type="transmembrane region" description="Helical" evidence="7">
    <location>
        <begin position="48"/>
        <end position="70"/>
    </location>
</feature>
<dbReference type="Pfam" id="PF00528">
    <property type="entry name" value="BPD_transp_1"/>
    <property type="match status" value="1"/>
</dbReference>
<dbReference type="Gene3D" id="1.10.3720.10">
    <property type="entry name" value="MetI-like"/>
    <property type="match status" value="1"/>
</dbReference>
<dbReference type="CDD" id="cd06261">
    <property type="entry name" value="TM_PBP2"/>
    <property type="match status" value="1"/>
</dbReference>
<evidence type="ECO:0000256" key="3">
    <source>
        <dbReference type="ARBA" id="ARBA00022475"/>
    </source>
</evidence>
<dbReference type="EMBL" id="CP060587">
    <property type="protein sequence ID" value="QNL93503.1"/>
    <property type="molecule type" value="Genomic_DNA"/>
</dbReference>
<evidence type="ECO:0000313" key="11">
    <source>
        <dbReference type="Proteomes" id="UP000515871"/>
    </source>
</evidence>
<evidence type="ECO:0000256" key="7">
    <source>
        <dbReference type="RuleBase" id="RU363032"/>
    </source>
</evidence>
<name>A0A8I0EV35_9ACTN</name>
<gene>
    <name evidence="10" type="ORF">H9L21_10275</name>
    <name evidence="9" type="ORF">IBG24_10310</name>
</gene>
<dbReference type="PANTHER" id="PTHR43386">
    <property type="entry name" value="OLIGOPEPTIDE TRANSPORT SYSTEM PERMEASE PROTEIN APPC"/>
    <property type="match status" value="1"/>
</dbReference>
<dbReference type="InterPro" id="IPR050366">
    <property type="entry name" value="BP-dependent_transpt_permease"/>
</dbReference>
<dbReference type="GO" id="GO:0055085">
    <property type="term" value="P:transmembrane transport"/>
    <property type="evidence" value="ECO:0007669"/>
    <property type="project" value="InterPro"/>
</dbReference>
<organism evidence="9 12">
    <name type="scientific">Aeromicrobium senzhongii</name>
    <dbReference type="NCBI Taxonomy" id="2663859"/>
    <lineage>
        <taxon>Bacteria</taxon>
        <taxon>Bacillati</taxon>
        <taxon>Actinomycetota</taxon>
        <taxon>Actinomycetes</taxon>
        <taxon>Propionibacteriales</taxon>
        <taxon>Nocardioidaceae</taxon>
        <taxon>Aeromicrobium</taxon>
    </lineage>
</organism>
<keyword evidence="4 7" id="KW-0812">Transmembrane</keyword>
<dbReference type="AlphaFoldDB" id="A0A8I0EV35"/>
<evidence type="ECO:0000256" key="2">
    <source>
        <dbReference type="ARBA" id="ARBA00022448"/>
    </source>
</evidence>
<keyword evidence="6 7" id="KW-0472">Membrane</keyword>
<reference evidence="9" key="1">
    <citation type="submission" date="2020-09" db="EMBL/GenBank/DDBJ databases">
        <title>Novel species in genus Aeromicrobium.</title>
        <authorList>
            <person name="Zhang G."/>
        </authorList>
    </citation>
    <scope>NUCLEOTIDE SEQUENCE</scope>
    <source>
        <strain evidence="10">Zg-629</strain>
        <strain evidence="11">zg-629</strain>
        <strain evidence="9">Zg-636</strain>
    </source>
</reference>
<feature type="transmembrane region" description="Helical" evidence="7">
    <location>
        <begin position="291"/>
        <end position="310"/>
    </location>
</feature>
<keyword evidence="11" id="KW-1185">Reference proteome</keyword>
<evidence type="ECO:0000313" key="12">
    <source>
        <dbReference type="Proteomes" id="UP000620591"/>
    </source>
</evidence>
<dbReference type="InterPro" id="IPR035906">
    <property type="entry name" value="MetI-like_sf"/>
</dbReference>
<evidence type="ECO:0000313" key="10">
    <source>
        <dbReference type="EMBL" id="QNL93503.1"/>
    </source>
</evidence>
<evidence type="ECO:0000256" key="1">
    <source>
        <dbReference type="ARBA" id="ARBA00004651"/>
    </source>
</evidence>
<dbReference type="PANTHER" id="PTHR43386:SF6">
    <property type="entry name" value="ABC TRANSPORTER PERMEASE PROTEIN"/>
    <property type="match status" value="1"/>
</dbReference>
<dbReference type="EMBL" id="JACTVM010000002">
    <property type="protein sequence ID" value="MBC9226709.1"/>
    <property type="molecule type" value="Genomic_DNA"/>
</dbReference>
<accession>A0A8I0EV35</accession>
<sequence length="324" mass="34578">MREVIRPGQERFVAPLSHTPLEATGTVDESQSPESQWLVAWKSLRSNWMFWVAAVILLGVTVVVVAPGLFTSVDPMDSDLSRSLDGPSPGHPAGFDKQGYDVFARTIYGARASVLVGILCTLVVAVLGTVTGMIAGFYGGKVDTVVSRIADMFFAIPLLLGAIVGLSMVDNRFPERGYWGAIFAVVFALAAFGWPQVTRIARGAVLEVKNLEFIDAARAIGASPLRNLVRHVLPNSLPPVIVVSTVSLGIFIVAEATLSFLGIGLPYGIVSWGNDIAAAQNQVRSGTRLGVMYWPAGALMITALGFILLGDAVSDALDPKRKNR</sequence>
<comment type="similarity">
    <text evidence="7">Belongs to the binding-protein-dependent transport system permease family.</text>
</comment>
<keyword evidence="2 7" id="KW-0813">Transport</keyword>
<dbReference type="InterPro" id="IPR000515">
    <property type="entry name" value="MetI-like"/>
</dbReference>
<dbReference type="RefSeq" id="WP_154596974.1">
    <property type="nucleotide sequence ID" value="NZ_CP060587.1"/>
</dbReference>
<dbReference type="Proteomes" id="UP000515871">
    <property type="component" value="Chromosome"/>
</dbReference>
<evidence type="ECO:0000256" key="6">
    <source>
        <dbReference type="ARBA" id="ARBA00023136"/>
    </source>
</evidence>